<protein>
    <submittedName>
        <fullName evidence="3">PEP-CTERM sorting domain-containing protein</fullName>
    </submittedName>
</protein>
<accession>A0AAU7NYW4</accession>
<evidence type="ECO:0000313" key="4">
    <source>
        <dbReference type="Proteomes" id="UP001225378"/>
    </source>
</evidence>
<dbReference type="NCBIfam" id="TIGR02595">
    <property type="entry name" value="PEP_CTERM"/>
    <property type="match status" value="1"/>
</dbReference>
<gene>
    <name evidence="3" type="ORF">Q9L42_008595</name>
</gene>
<dbReference type="EMBL" id="CP157743">
    <property type="protein sequence ID" value="XBS22168.1"/>
    <property type="molecule type" value="Genomic_DNA"/>
</dbReference>
<reference evidence="3 4" key="1">
    <citation type="journal article" date="2024" name="Microbiology">
        <title>Methylomarinum rosea sp. nov., a novel halophilic methanotrophic bacterium from the hypersaline Lake Elton.</title>
        <authorList>
            <person name="Suleimanov R.Z."/>
            <person name="Oshkin I.Y."/>
            <person name="Danilova O.V."/>
            <person name="Suzina N.E."/>
            <person name="Dedysh S.N."/>
        </authorList>
    </citation>
    <scope>NUCLEOTIDE SEQUENCE [LARGE SCALE GENOMIC DNA]</scope>
    <source>
        <strain evidence="3 4">Ch1-1</strain>
    </source>
</reference>
<organism evidence="3 4">
    <name type="scientific">Methylomarinum roseum</name>
    <dbReference type="NCBI Taxonomy" id="3067653"/>
    <lineage>
        <taxon>Bacteria</taxon>
        <taxon>Pseudomonadati</taxon>
        <taxon>Pseudomonadota</taxon>
        <taxon>Gammaproteobacteria</taxon>
        <taxon>Methylococcales</taxon>
        <taxon>Methylococcaceae</taxon>
        <taxon>Methylomarinum</taxon>
    </lineage>
</organism>
<proteinExistence type="predicted"/>
<dbReference type="Pfam" id="PF07589">
    <property type="entry name" value="PEP-CTERM"/>
    <property type="match status" value="1"/>
</dbReference>
<feature type="domain" description="Ice-binding protein C-terminal" evidence="2">
    <location>
        <begin position="208"/>
        <end position="231"/>
    </location>
</feature>
<dbReference type="AlphaFoldDB" id="A0AAU7NYW4"/>
<name>A0AAU7NYW4_9GAMM</name>
<keyword evidence="1" id="KW-0732">Signal</keyword>
<evidence type="ECO:0000256" key="1">
    <source>
        <dbReference type="SAM" id="SignalP"/>
    </source>
</evidence>
<keyword evidence="4" id="KW-1185">Reference proteome</keyword>
<dbReference type="Proteomes" id="UP001225378">
    <property type="component" value="Chromosome"/>
</dbReference>
<sequence length="234" mass="24475">MNTKTFIHLGAIILSTLLLSGSAQSAFISASNSCPGGTGCDTNISGSYGFEFIIEQDSNDLTIFYASLTNTSDPTADPEALIDEFGMNIDATLGLDFTVYDFAPSSWSLYVPTGGGIQFDYVGSDTTTGSPDRLGAEDVLTFTFDFVSIDSFTVWTGTDTSTGGGLGGGEDSGQLAVSFQQLGQNGQGSDLLAANWSEFPGNPEDPPTIPEPASLWLMGLGLLGFYGASRKKAD</sequence>
<dbReference type="KEGG" id="mech:Q9L42_008595"/>
<evidence type="ECO:0000313" key="3">
    <source>
        <dbReference type="EMBL" id="XBS22168.1"/>
    </source>
</evidence>
<feature type="chain" id="PRO_5043885174" evidence="1">
    <location>
        <begin position="26"/>
        <end position="234"/>
    </location>
</feature>
<dbReference type="InterPro" id="IPR013424">
    <property type="entry name" value="Ice-binding_C"/>
</dbReference>
<evidence type="ECO:0000259" key="2">
    <source>
        <dbReference type="Pfam" id="PF07589"/>
    </source>
</evidence>
<feature type="signal peptide" evidence="1">
    <location>
        <begin position="1"/>
        <end position="25"/>
    </location>
</feature>
<dbReference type="RefSeq" id="WP_305908852.1">
    <property type="nucleotide sequence ID" value="NZ_CP157743.1"/>
</dbReference>